<dbReference type="InterPro" id="IPR029016">
    <property type="entry name" value="GAF-like_dom_sf"/>
</dbReference>
<sequence>MKHTKLADTLKTAAVLALTTAIGFLLEAMGLSQTNVITVYILGVLVVAAVTSSRWYSTAASLASVLLFNYIFTEPMFVLKAEDAGTQLTLLITFLAAVFTSTYTVQIKEKARLSQQDAYLSGVILDTSQILQKAGEPAGILFAAATQLNKLLKRDIACFQTDENGLLPPVSFTDHSPHPGSRGPSPDTLEEMSAARRCYMEGQETGAATSILSTAAFHYLPVQSAGTVYGVIGIRMGEVKPDDFENSLAIAILNQCATSMEKEFISRKREEETAMAKAEQLRSNLLRSMSHDLRTPLTSISGNAGVLLNDTGTLDESHKRRIYSDIYDDSMWLISLVENLLSITRMEGGAVQLHMETELLEEVIDEAMRHVNRRHENHSIQVTQEGDYILASVDAQLIIQVITNLVDNAIKYTPDGSRITIKSYKDNGNAVIEVSDNGPGIPDESKDRIFQMFYTTGHKSADGKRGMGLGLPLCRAILNAHKGIIEVLDNTPSGSIFRLILPAEEVSFHE</sequence>
<dbReference type="RefSeq" id="WP_165640988.1">
    <property type="nucleotide sequence ID" value="NZ_JAAITT010000009.1"/>
</dbReference>
<accession>A0AAW5BJK2</accession>
<dbReference type="InterPro" id="IPR025201">
    <property type="entry name" value="KdpD_TM"/>
</dbReference>
<dbReference type="SUPFAM" id="SSF47384">
    <property type="entry name" value="Homodimeric domain of signal transducing histidine kinase"/>
    <property type="match status" value="1"/>
</dbReference>
<dbReference type="GO" id="GO:0005524">
    <property type="term" value="F:ATP binding"/>
    <property type="evidence" value="ECO:0007669"/>
    <property type="project" value="UniProtKB-KW"/>
</dbReference>
<evidence type="ECO:0000256" key="4">
    <source>
        <dbReference type="ARBA" id="ARBA00022553"/>
    </source>
</evidence>
<dbReference type="SUPFAM" id="SSF55874">
    <property type="entry name" value="ATPase domain of HSP90 chaperone/DNA topoisomerase II/histidine kinase"/>
    <property type="match status" value="1"/>
</dbReference>
<feature type="transmembrane region" description="Helical" evidence="14">
    <location>
        <begin position="85"/>
        <end position="105"/>
    </location>
</feature>
<dbReference type="EC" id="2.7.13.3" evidence="3"/>
<keyword evidence="5" id="KW-0808">Transferase</keyword>
<evidence type="ECO:0000256" key="13">
    <source>
        <dbReference type="SAM" id="MobiDB-lite"/>
    </source>
</evidence>
<gene>
    <name evidence="17" type="ORF">G5B36_08050</name>
    <name evidence="16" type="ORF">L0N08_03410</name>
</gene>
<dbReference type="InterPro" id="IPR003594">
    <property type="entry name" value="HATPase_dom"/>
</dbReference>
<dbReference type="InterPro" id="IPR038318">
    <property type="entry name" value="KdpD_sf"/>
</dbReference>
<dbReference type="InterPro" id="IPR005467">
    <property type="entry name" value="His_kinase_dom"/>
</dbReference>
<evidence type="ECO:0000259" key="15">
    <source>
        <dbReference type="PROSITE" id="PS50109"/>
    </source>
</evidence>
<dbReference type="Gene3D" id="1.20.120.620">
    <property type="entry name" value="Backbone structure of the membrane domain of e. Coli histidine kinase receptor kdpd"/>
    <property type="match status" value="1"/>
</dbReference>
<dbReference type="Pfam" id="PF02518">
    <property type="entry name" value="HATPase_c"/>
    <property type="match status" value="1"/>
</dbReference>
<dbReference type="Gene3D" id="3.30.450.40">
    <property type="match status" value="1"/>
</dbReference>
<evidence type="ECO:0000256" key="10">
    <source>
        <dbReference type="ARBA" id="ARBA00022989"/>
    </source>
</evidence>
<dbReference type="EMBL" id="JAAITT010000009">
    <property type="protein sequence ID" value="NSJ48654.1"/>
    <property type="molecule type" value="Genomic_DNA"/>
</dbReference>
<dbReference type="Gene3D" id="3.30.565.10">
    <property type="entry name" value="Histidine kinase-like ATPase, C-terminal domain"/>
    <property type="match status" value="1"/>
</dbReference>
<dbReference type="CDD" id="cd00082">
    <property type="entry name" value="HisKA"/>
    <property type="match status" value="1"/>
</dbReference>
<name>A0AAW5BJK2_9FIRM</name>
<feature type="domain" description="Histidine kinase" evidence="15">
    <location>
        <begin position="288"/>
        <end position="505"/>
    </location>
</feature>
<keyword evidence="11" id="KW-0902">Two-component regulatory system</keyword>
<dbReference type="PANTHER" id="PTHR45569:SF1">
    <property type="entry name" value="SENSOR PROTEIN KDPD"/>
    <property type="match status" value="1"/>
</dbReference>
<proteinExistence type="predicted"/>
<keyword evidence="12 14" id="KW-0472">Membrane</keyword>
<dbReference type="PANTHER" id="PTHR45569">
    <property type="entry name" value="SENSOR PROTEIN KDPD"/>
    <property type="match status" value="1"/>
</dbReference>
<evidence type="ECO:0000313" key="17">
    <source>
        <dbReference type="EMBL" id="NSJ48654.1"/>
    </source>
</evidence>
<evidence type="ECO:0000256" key="3">
    <source>
        <dbReference type="ARBA" id="ARBA00012438"/>
    </source>
</evidence>
<evidence type="ECO:0000256" key="14">
    <source>
        <dbReference type="SAM" id="Phobius"/>
    </source>
</evidence>
<dbReference type="AlphaFoldDB" id="A0AAW5BJK2"/>
<evidence type="ECO:0000256" key="1">
    <source>
        <dbReference type="ARBA" id="ARBA00000085"/>
    </source>
</evidence>
<dbReference type="CDD" id="cd00075">
    <property type="entry name" value="HATPase"/>
    <property type="match status" value="1"/>
</dbReference>
<dbReference type="Pfam" id="PF00512">
    <property type="entry name" value="HisKA"/>
    <property type="match status" value="1"/>
</dbReference>
<evidence type="ECO:0000313" key="18">
    <source>
        <dbReference type="Proteomes" id="UP000669239"/>
    </source>
</evidence>
<dbReference type="EMBL" id="JAKNGE010000003">
    <property type="protein sequence ID" value="MCG4744456.1"/>
    <property type="molecule type" value="Genomic_DNA"/>
</dbReference>
<keyword evidence="10 14" id="KW-1133">Transmembrane helix</keyword>
<keyword evidence="18" id="KW-1185">Reference proteome</keyword>
<evidence type="ECO:0000256" key="9">
    <source>
        <dbReference type="ARBA" id="ARBA00022840"/>
    </source>
</evidence>
<evidence type="ECO:0000313" key="19">
    <source>
        <dbReference type="Proteomes" id="UP001299608"/>
    </source>
</evidence>
<keyword evidence="4" id="KW-0597">Phosphoprotein</keyword>
<protein>
    <recommendedName>
        <fullName evidence="3">histidine kinase</fullName>
        <ecNumber evidence="3">2.7.13.3</ecNumber>
    </recommendedName>
</protein>
<dbReference type="InterPro" id="IPR036097">
    <property type="entry name" value="HisK_dim/P_sf"/>
</dbReference>
<reference evidence="17" key="2">
    <citation type="submission" date="2020-02" db="EMBL/GenBank/DDBJ databases">
        <authorList>
            <person name="Littmann E."/>
            <person name="Sorbara M."/>
        </authorList>
    </citation>
    <scope>NUCLEOTIDE SEQUENCE</scope>
    <source>
        <strain evidence="17">MSK.1.17</strain>
    </source>
</reference>
<comment type="caution">
    <text evidence="16">The sequence shown here is derived from an EMBL/GenBank/DDBJ whole genome shotgun (WGS) entry which is preliminary data.</text>
</comment>
<evidence type="ECO:0000256" key="6">
    <source>
        <dbReference type="ARBA" id="ARBA00022692"/>
    </source>
</evidence>
<comment type="catalytic activity">
    <reaction evidence="1">
        <text>ATP + protein L-histidine = ADP + protein N-phospho-L-histidine.</text>
        <dbReference type="EC" id="2.7.13.3"/>
    </reaction>
</comment>
<dbReference type="InterPro" id="IPR004358">
    <property type="entry name" value="Sig_transdc_His_kin-like_C"/>
</dbReference>
<keyword evidence="9" id="KW-0067">ATP-binding</keyword>
<dbReference type="InterPro" id="IPR036890">
    <property type="entry name" value="HATPase_C_sf"/>
</dbReference>
<dbReference type="PRINTS" id="PR00344">
    <property type="entry name" value="BCTRLSENSOR"/>
</dbReference>
<feature type="transmembrane region" description="Helical" evidence="14">
    <location>
        <begin position="37"/>
        <end position="55"/>
    </location>
</feature>
<dbReference type="SMART" id="SM00387">
    <property type="entry name" value="HATPase_c"/>
    <property type="match status" value="1"/>
</dbReference>
<reference evidence="16" key="3">
    <citation type="submission" date="2022-01" db="EMBL/GenBank/DDBJ databases">
        <title>Collection of gut derived symbiotic bacterial strains cultured from healthy donors.</title>
        <authorList>
            <person name="Lin H."/>
            <person name="Kohout C."/>
            <person name="Waligurski E."/>
            <person name="Pamer E.G."/>
        </authorList>
    </citation>
    <scope>NUCLEOTIDE SEQUENCE</scope>
    <source>
        <strain evidence="16">DFI.6.55</strain>
    </source>
</reference>
<evidence type="ECO:0000313" key="16">
    <source>
        <dbReference type="EMBL" id="MCG4744456.1"/>
    </source>
</evidence>
<dbReference type="Pfam" id="PF13493">
    <property type="entry name" value="DUF4118"/>
    <property type="match status" value="1"/>
</dbReference>
<evidence type="ECO:0000256" key="11">
    <source>
        <dbReference type="ARBA" id="ARBA00023012"/>
    </source>
</evidence>
<evidence type="ECO:0000256" key="5">
    <source>
        <dbReference type="ARBA" id="ARBA00022679"/>
    </source>
</evidence>
<dbReference type="InterPro" id="IPR003661">
    <property type="entry name" value="HisK_dim/P_dom"/>
</dbReference>
<dbReference type="SMART" id="SM00388">
    <property type="entry name" value="HisKA"/>
    <property type="match status" value="1"/>
</dbReference>
<dbReference type="GO" id="GO:0000155">
    <property type="term" value="F:phosphorelay sensor kinase activity"/>
    <property type="evidence" value="ECO:0007669"/>
    <property type="project" value="InterPro"/>
</dbReference>
<reference evidence="17 18" key="1">
    <citation type="journal article" date="2020" name="Cell Host Microbe">
        <title>Functional and Genomic Variation between Human-Derived Isolates of Lachnospiraceae Reveals Inter- and Intra-Species Diversity.</title>
        <authorList>
            <person name="Sorbara M.T."/>
            <person name="Littmann E.R."/>
            <person name="Fontana E."/>
            <person name="Moody T.U."/>
            <person name="Kohout C.E."/>
            <person name="Gjonbalaj M."/>
            <person name="Eaton V."/>
            <person name="Seok R."/>
            <person name="Leiner I.M."/>
            <person name="Pamer E.G."/>
        </authorList>
    </citation>
    <scope>NUCLEOTIDE SEQUENCE [LARGE SCALE GENOMIC DNA]</scope>
    <source>
        <strain evidence="17 18">MSK.1.17</strain>
    </source>
</reference>
<dbReference type="Proteomes" id="UP000669239">
    <property type="component" value="Unassembled WGS sequence"/>
</dbReference>
<dbReference type="Gene3D" id="1.10.287.130">
    <property type="match status" value="1"/>
</dbReference>
<evidence type="ECO:0000256" key="7">
    <source>
        <dbReference type="ARBA" id="ARBA00022741"/>
    </source>
</evidence>
<feature type="transmembrane region" description="Helical" evidence="14">
    <location>
        <begin position="12"/>
        <end position="31"/>
    </location>
</feature>
<dbReference type="FunFam" id="3.30.565.10:FF:000006">
    <property type="entry name" value="Sensor histidine kinase WalK"/>
    <property type="match status" value="1"/>
</dbReference>
<evidence type="ECO:0000256" key="2">
    <source>
        <dbReference type="ARBA" id="ARBA00004141"/>
    </source>
</evidence>
<feature type="region of interest" description="Disordered" evidence="13">
    <location>
        <begin position="169"/>
        <end position="188"/>
    </location>
</feature>
<dbReference type="InterPro" id="IPR052023">
    <property type="entry name" value="Histidine_kinase_KdpD"/>
</dbReference>
<comment type="subcellular location">
    <subcellularLocation>
        <location evidence="2">Membrane</location>
        <topology evidence="2">Multi-pass membrane protein</topology>
    </subcellularLocation>
</comment>
<evidence type="ECO:0000256" key="12">
    <source>
        <dbReference type="ARBA" id="ARBA00023136"/>
    </source>
</evidence>
<keyword evidence="8" id="KW-0418">Kinase</keyword>
<evidence type="ECO:0000256" key="8">
    <source>
        <dbReference type="ARBA" id="ARBA00022777"/>
    </source>
</evidence>
<dbReference type="GO" id="GO:0005886">
    <property type="term" value="C:plasma membrane"/>
    <property type="evidence" value="ECO:0007669"/>
    <property type="project" value="TreeGrafter"/>
</dbReference>
<keyword evidence="6 14" id="KW-0812">Transmembrane</keyword>
<dbReference type="PROSITE" id="PS50109">
    <property type="entry name" value="HIS_KIN"/>
    <property type="match status" value="1"/>
</dbReference>
<keyword evidence="7" id="KW-0547">Nucleotide-binding</keyword>
<dbReference type="Proteomes" id="UP001299608">
    <property type="component" value="Unassembled WGS sequence"/>
</dbReference>
<organism evidence="16 19">
    <name type="scientific">Enterocloster aldenensis</name>
    <dbReference type="NCBI Taxonomy" id="358742"/>
    <lineage>
        <taxon>Bacteria</taxon>
        <taxon>Bacillati</taxon>
        <taxon>Bacillota</taxon>
        <taxon>Clostridia</taxon>
        <taxon>Lachnospirales</taxon>
        <taxon>Lachnospiraceae</taxon>
        <taxon>Enterocloster</taxon>
    </lineage>
</organism>